<name>A0ABP4UQ93_9ACTN</name>
<dbReference type="InterPro" id="IPR020845">
    <property type="entry name" value="AMP-binding_CS"/>
</dbReference>
<dbReference type="InterPro" id="IPR042099">
    <property type="entry name" value="ANL_N_sf"/>
</dbReference>
<evidence type="ECO:0000313" key="6">
    <source>
        <dbReference type="Proteomes" id="UP001500618"/>
    </source>
</evidence>
<dbReference type="PROSITE" id="PS00455">
    <property type="entry name" value="AMP_BINDING"/>
    <property type="match status" value="1"/>
</dbReference>
<evidence type="ECO:0000256" key="2">
    <source>
        <dbReference type="ARBA" id="ARBA00022598"/>
    </source>
</evidence>
<feature type="domain" description="AMP-dependent synthetase/ligase" evidence="3">
    <location>
        <begin position="10"/>
        <end position="110"/>
    </location>
</feature>
<dbReference type="Gene3D" id="3.30.300.30">
    <property type="match status" value="1"/>
</dbReference>
<accession>A0ABP4UQ93</accession>
<dbReference type="PANTHER" id="PTHR43201">
    <property type="entry name" value="ACYL-COA SYNTHETASE"/>
    <property type="match status" value="1"/>
</dbReference>
<dbReference type="Pfam" id="PF13193">
    <property type="entry name" value="AMP-binding_C"/>
    <property type="match status" value="1"/>
</dbReference>
<organism evidence="5 6">
    <name type="scientific">Fodinicola feengrottensis</name>
    <dbReference type="NCBI Taxonomy" id="435914"/>
    <lineage>
        <taxon>Bacteria</taxon>
        <taxon>Bacillati</taxon>
        <taxon>Actinomycetota</taxon>
        <taxon>Actinomycetes</taxon>
        <taxon>Mycobacteriales</taxon>
        <taxon>Fodinicola</taxon>
    </lineage>
</organism>
<dbReference type="InterPro" id="IPR025110">
    <property type="entry name" value="AMP-bd_C"/>
</dbReference>
<dbReference type="PANTHER" id="PTHR43201:SF5">
    <property type="entry name" value="MEDIUM-CHAIN ACYL-COA LIGASE ACSF2, MITOCHONDRIAL"/>
    <property type="match status" value="1"/>
</dbReference>
<dbReference type="InterPro" id="IPR000873">
    <property type="entry name" value="AMP-dep_synth/lig_dom"/>
</dbReference>
<dbReference type="RefSeq" id="WP_344314182.1">
    <property type="nucleotide sequence ID" value="NZ_BAAANY010000032.1"/>
</dbReference>
<evidence type="ECO:0000259" key="4">
    <source>
        <dbReference type="Pfam" id="PF13193"/>
    </source>
</evidence>
<keyword evidence="2 5" id="KW-0436">Ligase</keyword>
<dbReference type="Proteomes" id="UP001500618">
    <property type="component" value="Unassembled WGS sequence"/>
</dbReference>
<proteinExistence type="inferred from homology"/>
<feature type="domain" description="AMP-binding enzyme C-terminal" evidence="4">
    <location>
        <begin position="373"/>
        <end position="448"/>
    </location>
</feature>
<evidence type="ECO:0000259" key="3">
    <source>
        <dbReference type="Pfam" id="PF00501"/>
    </source>
</evidence>
<evidence type="ECO:0000313" key="5">
    <source>
        <dbReference type="EMBL" id="GAA1707969.1"/>
    </source>
</evidence>
<dbReference type="Pfam" id="PF00501">
    <property type="entry name" value="AMP-binding"/>
    <property type="match status" value="2"/>
</dbReference>
<dbReference type="GO" id="GO:0016874">
    <property type="term" value="F:ligase activity"/>
    <property type="evidence" value="ECO:0007669"/>
    <property type="project" value="UniProtKB-KW"/>
</dbReference>
<dbReference type="InterPro" id="IPR045851">
    <property type="entry name" value="AMP-bd_C_sf"/>
</dbReference>
<dbReference type="CDD" id="cd04433">
    <property type="entry name" value="AFD_class_I"/>
    <property type="match status" value="1"/>
</dbReference>
<dbReference type="SUPFAM" id="SSF56801">
    <property type="entry name" value="Acetyl-CoA synthetase-like"/>
    <property type="match status" value="1"/>
</dbReference>
<gene>
    <name evidence="5" type="ORF">GCM10009765_66860</name>
</gene>
<reference evidence="6" key="1">
    <citation type="journal article" date="2019" name="Int. J. Syst. Evol. Microbiol.">
        <title>The Global Catalogue of Microorganisms (GCM) 10K type strain sequencing project: providing services to taxonomists for standard genome sequencing and annotation.</title>
        <authorList>
            <consortium name="The Broad Institute Genomics Platform"/>
            <consortium name="The Broad Institute Genome Sequencing Center for Infectious Disease"/>
            <person name="Wu L."/>
            <person name="Ma J."/>
        </authorList>
    </citation>
    <scope>NUCLEOTIDE SEQUENCE [LARGE SCALE GENOMIC DNA]</scope>
    <source>
        <strain evidence="6">JCM 14718</strain>
    </source>
</reference>
<dbReference type="Gene3D" id="3.40.50.12780">
    <property type="entry name" value="N-terminal domain of ligase-like"/>
    <property type="match status" value="1"/>
</dbReference>
<comment type="similarity">
    <text evidence="1">Belongs to the ATP-dependent AMP-binding enzyme family.</text>
</comment>
<comment type="caution">
    <text evidence="5">The sequence shown here is derived from an EMBL/GenBank/DDBJ whole genome shotgun (WGS) entry which is preliminary data.</text>
</comment>
<sequence length="465" mass="49425">MTEGLVLAELRRWATERPDASALDDGRRTVTWSELWEWVAGGAAELRGRGVRAGDRLALDGVDPVGTVAWFLAADWCGAAALVCDPAWSAAETKHILAAARPTHHVETSRTPRFGSDLSLADDENVEFYLGTTSGSTGGPKVFGRTRRSWHESYPVFTDVTGMTVDDTVLSGGRLSTSGGIFAVTHAISVGARCLLLPDWSPAKAAARAAEATVAHLIPAMLAALVPVWEVEPAAHLRMILTVGAKLDRDLEIRAEKALPGCQVVEYYGSSEQSVVSVRTTEPAATVGRPPSTVDIEIRDDGGQPVGAAEEGEIWVRSALLFAGYLTNGVRVDAGEWVSVGDRGLLREDGSLVVVGRGAATVVSGGTKVSAEEVEAVLRAAPGVAEAVVVALPHPWLGAVVAAVLQPEPGTVLHRRALRAHTAVRLSAGKRPRRWFTVDRIPLTTSGKIARAAVQDRWPDVRPLR</sequence>
<protein>
    <submittedName>
        <fullName evidence="5">Long-chain fatty acid--CoA ligase</fullName>
    </submittedName>
</protein>
<feature type="domain" description="AMP-dependent synthetase/ligase" evidence="3">
    <location>
        <begin position="129"/>
        <end position="326"/>
    </location>
</feature>
<dbReference type="EMBL" id="BAAANY010000032">
    <property type="protein sequence ID" value="GAA1707969.1"/>
    <property type="molecule type" value="Genomic_DNA"/>
</dbReference>
<keyword evidence="6" id="KW-1185">Reference proteome</keyword>
<evidence type="ECO:0000256" key="1">
    <source>
        <dbReference type="ARBA" id="ARBA00006432"/>
    </source>
</evidence>